<keyword evidence="1" id="KW-1133">Transmembrane helix</keyword>
<name>K9Z8N7_CYAAP</name>
<dbReference type="EMBL" id="CP003948">
    <property type="protein sequence ID" value="AFZ55529.1"/>
    <property type="molecule type" value="Genomic_DNA"/>
</dbReference>
<proteinExistence type="predicted"/>
<dbReference type="HOGENOM" id="CLU_111019_0_0_3"/>
<reference evidence="3" key="1">
    <citation type="journal article" date="2013" name="Proc. Natl. Acad. Sci. U.S.A.">
        <title>Improving the coverage of the cyanobacterial phylum using diversity-driven genome sequencing.</title>
        <authorList>
            <person name="Shih P.M."/>
            <person name="Wu D."/>
            <person name="Latifi A."/>
            <person name="Axen S.D."/>
            <person name="Fewer D.P."/>
            <person name="Talla E."/>
            <person name="Calteau A."/>
            <person name="Cai F."/>
            <person name="Tandeau de Marsac N."/>
            <person name="Rippka R."/>
            <person name="Herdman M."/>
            <person name="Sivonen K."/>
            <person name="Coursin T."/>
            <person name="Laurent T."/>
            <person name="Goodwin L."/>
            <person name="Nolan M."/>
            <person name="Davenport K.W."/>
            <person name="Han C.S."/>
            <person name="Rubin E.M."/>
            <person name="Eisen J.A."/>
            <person name="Woyke T."/>
            <person name="Gugger M."/>
            <person name="Kerfeld C.A."/>
        </authorList>
    </citation>
    <scope>NUCLEOTIDE SEQUENCE [LARGE SCALE GENOMIC DNA]</scope>
    <source>
        <strain evidence="3">PCC 10605</strain>
        <plasmid evidence="3">Plasmid pCYAN10605.01</plasmid>
    </source>
</reference>
<sequence>MMVNAVLLNMNKKYLIIIITFFISFIPNFIVLANNQNQEIIQEVYKNRKKINLCPDALVWDYAQTVSEVIKFNQQEYIVIFYCFLAAYQTNFSFVKYVKTNSGNQIELLKLDGFQENELGKLERTNVDNFAGFIYRDEKNPSILKIHTISGCAKNIGALATYKINGSNFTLLEYRAKTDCTDVFVEPENYPLIYRAK</sequence>
<organism evidence="2 3">
    <name type="scientific">Cyanobacterium aponinum (strain PCC 10605)</name>
    <dbReference type="NCBI Taxonomy" id="755178"/>
    <lineage>
        <taxon>Bacteria</taxon>
        <taxon>Bacillati</taxon>
        <taxon>Cyanobacteriota</taxon>
        <taxon>Cyanophyceae</taxon>
        <taxon>Oscillatoriophycideae</taxon>
        <taxon>Chroococcales</taxon>
        <taxon>Geminocystaceae</taxon>
        <taxon>Cyanobacterium</taxon>
    </lineage>
</organism>
<geneLocation type="plasmid" evidence="2 3">
    <name>pCYAN10605.01</name>
</geneLocation>
<protein>
    <recommendedName>
        <fullName evidence="4">DUF1176 domain-containing protein</fullName>
    </recommendedName>
</protein>
<evidence type="ECO:0008006" key="4">
    <source>
        <dbReference type="Google" id="ProtNLM"/>
    </source>
</evidence>
<accession>K9Z8N7</accession>
<feature type="transmembrane region" description="Helical" evidence="1">
    <location>
        <begin position="14"/>
        <end position="33"/>
    </location>
</feature>
<evidence type="ECO:0000313" key="3">
    <source>
        <dbReference type="Proteomes" id="UP000010480"/>
    </source>
</evidence>
<gene>
    <name evidence="2" type="ordered locus">Cyan10605_3494</name>
</gene>
<evidence type="ECO:0000256" key="1">
    <source>
        <dbReference type="SAM" id="Phobius"/>
    </source>
</evidence>
<keyword evidence="1" id="KW-0812">Transmembrane</keyword>
<dbReference type="Proteomes" id="UP000010480">
    <property type="component" value="Plasmid pCYAN10605.01"/>
</dbReference>
<dbReference type="AlphaFoldDB" id="K9Z8N7"/>
<keyword evidence="1" id="KW-0472">Membrane</keyword>
<keyword evidence="2" id="KW-0614">Plasmid</keyword>
<evidence type="ECO:0000313" key="2">
    <source>
        <dbReference type="EMBL" id="AFZ55529.1"/>
    </source>
</evidence>
<dbReference type="KEGG" id="can:Cyan10605_3494"/>
<keyword evidence="3" id="KW-1185">Reference proteome</keyword>